<protein>
    <recommendedName>
        <fullName evidence="3">isochorismate synthase</fullName>
        <ecNumber evidence="3">5.4.4.2</ecNumber>
    </recommendedName>
    <alternativeName>
        <fullName evidence="5">Isochorismate mutase</fullName>
    </alternativeName>
</protein>
<comment type="similarity">
    <text evidence="2">Belongs to the isochorismate synthase family.</text>
</comment>
<dbReference type="PANTHER" id="PTHR42839:SF2">
    <property type="entry name" value="ISOCHORISMATE SYNTHASE ENTC"/>
    <property type="match status" value="1"/>
</dbReference>
<gene>
    <name evidence="7" type="primary">entC</name>
    <name evidence="7" type="ORF">PPEP_a3145</name>
</gene>
<evidence type="ECO:0000256" key="5">
    <source>
        <dbReference type="ARBA" id="ARBA00041564"/>
    </source>
</evidence>
<dbReference type="EC" id="5.4.4.2" evidence="3"/>
<organism evidence="7 8">
    <name type="scientific">Pseudoalteromonas peptidolytica F12-50-A1</name>
    <dbReference type="NCBI Taxonomy" id="1315280"/>
    <lineage>
        <taxon>Bacteria</taxon>
        <taxon>Pseudomonadati</taxon>
        <taxon>Pseudomonadota</taxon>
        <taxon>Gammaproteobacteria</taxon>
        <taxon>Alteromonadales</taxon>
        <taxon>Pseudoalteromonadaceae</taxon>
        <taxon>Pseudoalteromonas</taxon>
    </lineage>
</organism>
<feature type="domain" description="Chorismate-utilising enzyme C-terminal" evidence="6">
    <location>
        <begin position="124"/>
        <end position="379"/>
    </location>
</feature>
<evidence type="ECO:0000313" key="8">
    <source>
        <dbReference type="Proteomes" id="UP000660708"/>
    </source>
</evidence>
<dbReference type="GO" id="GO:0008909">
    <property type="term" value="F:isochorismate synthase activity"/>
    <property type="evidence" value="ECO:0007669"/>
    <property type="project" value="UniProtKB-EC"/>
</dbReference>
<proteinExistence type="inferred from homology"/>
<dbReference type="GO" id="GO:0009697">
    <property type="term" value="P:salicylic acid biosynthetic process"/>
    <property type="evidence" value="ECO:0007669"/>
    <property type="project" value="TreeGrafter"/>
</dbReference>
<evidence type="ECO:0000313" key="7">
    <source>
        <dbReference type="EMBL" id="MBE0348049.1"/>
    </source>
</evidence>
<dbReference type="SUPFAM" id="SSF56322">
    <property type="entry name" value="ADC synthase"/>
    <property type="match status" value="1"/>
</dbReference>
<evidence type="ECO:0000256" key="3">
    <source>
        <dbReference type="ARBA" id="ARBA00012824"/>
    </source>
</evidence>
<dbReference type="AlphaFoldDB" id="A0A8I0T7B5"/>
<evidence type="ECO:0000256" key="1">
    <source>
        <dbReference type="ARBA" id="ARBA00000799"/>
    </source>
</evidence>
<evidence type="ECO:0000256" key="4">
    <source>
        <dbReference type="ARBA" id="ARBA00023235"/>
    </source>
</evidence>
<dbReference type="EMBL" id="AQHF01000030">
    <property type="protein sequence ID" value="MBE0348049.1"/>
    <property type="molecule type" value="Genomic_DNA"/>
</dbReference>
<reference evidence="7 8" key="1">
    <citation type="submission" date="2015-06" db="EMBL/GenBank/DDBJ databases">
        <title>Genome sequence of Pseudoalteromonas peptidolytica.</title>
        <authorList>
            <person name="Xie B.-B."/>
            <person name="Rong J.-C."/>
            <person name="Qin Q.-L."/>
            <person name="Zhang Y.-Z."/>
        </authorList>
    </citation>
    <scope>NUCLEOTIDE SEQUENCE [LARGE SCALE GENOMIC DNA]</scope>
    <source>
        <strain evidence="7 8">F12-50-A1</strain>
    </source>
</reference>
<comment type="catalytic activity">
    <reaction evidence="1">
        <text>chorismate = isochorismate</text>
        <dbReference type="Rhea" id="RHEA:18985"/>
        <dbReference type="ChEBI" id="CHEBI:29748"/>
        <dbReference type="ChEBI" id="CHEBI:29780"/>
        <dbReference type="EC" id="5.4.4.2"/>
    </reaction>
</comment>
<dbReference type="Proteomes" id="UP000660708">
    <property type="component" value="Unassembled WGS sequence"/>
</dbReference>
<dbReference type="Pfam" id="PF00425">
    <property type="entry name" value="Chorismate_bind"/>
    <property type="match status" value="1"/>
</dbReference>
<keyword evidence="4" id="KW-0413">Isomerase</keyword>
<dbReference type="InterPro" id="IPR005801">
    <property type="entry name" value="ADC_synthase"/>
</dbReference>
<comment type="caution">
    <text evidence="7">The sequence shown here is derived from an EMBL/GenBank/DDBJ whole genome shotgun (WGS) entry which is preliminary data.</text>
</comment>
<evidence type="ECO:0000259" key="6">
    <source>
        <dbReference type="Pfam" id="PF00425"/>
    </source>
</evidence>
<dbReference type="NCBIfam" id="TIGR00543">
    <property type="entry name" value="isochor_syn"/>
    <property type="match status" value="1"/>
</dbReference>
<dbReference type="InterPro" id="IPR015890">
    <property type="entry name" value="Chorismate_C"/>
</dbReference>
<name>A0A8I0T7B5_9GAMM</name>
<evidence type="ECO:0000256" key="2">
    <source>
        <dbReference type="ARBA" id="ARBA00005297"/>
    </source>
</evidence>
<dbReference type="PANTHER" id="PTHR42839">
    <property type="entry name" value="ISOCHORISMATE SYNTHASE ENTC"/>
    <property type="match status" value="1"/>
</dbReference>
<sequence length="404" mass="45055">MDFSQVIQLEQYTKAAQFNPEKNCLFTTGTHCLVSQGVRKRITLPINDTAQLVANITANMRDLPDDTIAFAALPFCKTEQAQVIIPEKVSRWDKAAFNAWFDAELAPVHGQKNHLSAITDIQSQAQFEQAVVQAKQLFDSEQLDKIVLSKQTQLDFEQPINHHLVLRNLLQQSQSGYHFSFPTLDGATLMGVSPELLLKKQAEALTTNPLAGSIPRDPCPKEEAHRRSVLFASKKDRYEHAVVIEDIQQVLSPFCSKLKIPAQPELLSTATMWHLSTVISGALQHPETHSLMIANQLHPTPALCGKPTSVAYPKIAELEQHSRGLFSGIIGWFDKQGNGEWVVVIRCAQLYKHTATLFAGAGIVAASDPRSEWLETEAKLNTMLNALEIKQTYYAMRNKLHEAN</sequence>
<keyword evidence="8" id="KW-1185">Reference proteome</keyword>
<dbReference type="InterPro" id="IPR004561">
    <property type="entry name" value="IsoChor_synthase"/>
</dbReference>
<dbReference type="RefSeq" id="WP_147390833.1">
    <property type="nucleotide sequence ID" value="NZ_AQHF01000030.1"/>
</dbReference>
<accession>A0A8I0T7B5</accession>
<dbReference type="Gene3D" id="3.60.120.10">
    <property type="entry name" value="Anthranilate synthase"/>
    <property type="match status" value="1"/>
</dbReference>